<evidence type="ECO:0000313" key="2">
    <source>
        <dbReference type="Proteomes" id="UP001157353"/>
    </source>
</evidence>
<sequence>MSSKNKLSVFLSIFSLLTVTVLAVYLGNLLHSIETIEEQLNHQAQQFDYKPVNIVSNDLNSAYVPAYSHIYGDGGKAILLETTLSIRNTDPTKAIQIHSIDYYDTAGNKVKNYLSEAIQLDPLSTVDFLAEKNNTSGGAGANFLIYWSNPNDAITPIFEAVMVGSGHGKNVSFVSRAPI</sequence>
<evidence type="ECO:0000313" key="1">
    <source>
        <dbReference type="EMBL" id="GLS90847.1"/>
    </source>
</evidence>
<accession>A0ABQ6E088</accession>
<dbReference type="Pfam" id="PF11322">
    <property type="entry name" value="DUF3124"/>
    <property type="match status" value="1"/>
</dbReference>
<dbReference type="Proteomes" id="UP001157353">
    <property type="component" value="Unassembled WGS sequence"/>
</dbReference>
<proteinExistence type="predicted"/>
<organism evidence="1 2">
    <name type="scientific">Psychromonas marina</name>
    <dbReference type="NCBI Taxonomy" id="88364"/>
    <lineage>
        <taxon>Bacteria</taxon>
        <taxon>Pseudomonadati</taxon>
        <taxon>Pseudomonadota</taxon>
        <taxon>Gammaproteobacteria</taxon>
        <taxon>Alteromonadales</taxon>
        <taxon>Psychromonadaceae</taxon>
        <taxon>Psychromonas</taxon>
    </lineage>
</organism>
<dbReference type="EMBL" id="BSPQ01000005">
    <property type="protein sequence ID" value="GLS90847.1"/>
    <property type="molecule type" value="Genomic_DNA"/>
</dbReference>
<comment type="caution">
    <text evidence="1">The sequence shown here is derived from an EMBL/GenBank/DDBJ whole genome shotgun (WGS) entry which is preliminary data.</text>
</comment>
<keyword evidence="2" id="KW-1185">Reference proteome</keyword>
<evidence type="ECO:0008006" key="3">
    <source>
        <dbReference type="Google" id="ProtNLM"/>
    </source>
</evidence>
<gene>
    <name evidence="1" type="ORF">GCM10007916_19140</name>
</gene>
<name>A0ABQ6E088_9GAMM</name>
<reference evidence="2" key="1">
    <citation type="journal article" date="2019" name="Int. J. Syst. Evol. Microbiol.">
        <title>The Global Catalogue of Microorganisms (GCM) 10K type strain sequencing project: providing services to taxonomists for standard genome sequencing and annotation.</title>
        <authorList>
            <consortium name="The Broad Institute Genomics Platform"/>
            <consortium name="The Broad Institute Genome Sequencing Center for Infectious Disease"/>
            <person name="Wu L."/>
            <person name="Ma J."/>
        </authorList>
    </citation>
    <scope>NUCLEOTIDE SEQUENCE [LARGE SCALE GENOMIC DNA]</scope>
    <source>
        <strain evidence="2">NBRC 103166</strain>
    </source>
</reference>
<dbReference type="RefSeq" id="WP_284203961.1">
    <property type="nucleotide sequence ID" value="NZ_BSPQ01000005.1"/>
</dbReference>
<dbReference type="InterPro" id="IPR021471">
    <property type="entry name" value="DUF3124"/>
</dbReference>
<protein>
    <recommendedName>
        <fullName evidence="3">DUF3124 domain-containing protein</fullName>
    </recommendedName>
</protein>